<dbReference type="AlphaFoldDB" id="A0A2I0A0B1"/>
<sequence length="73" mass="8694">MIRVDRGTVSCFFLSYGDCGSERRNLIFLCEQTFFVVVSQWRSRGEFFIERGIGWFGSALEEPLREWRNRVFC</sequence>
<accession>A0A2I0A0B1</accession>
<gene>
    <name evidence="1" type="ORF">AXF42_Ash019510</name>
</gene>
<reference evidence="1 2" key="1">
    <citation type="journal article" date="2017" name="Nature">
        <title>The Apostasia genome and the evolution of orchids.</title>
        <authorList>
            <person name="Zhang G.Q."/>
            <person name="Liu K.W."/>
            <person name="Li Z."/>
            <person name="Lohaus R."/>
            <person name="Hsiao Y.Y."/>
            <person name="Niu S.C."/>
            <person name="Wang J.Y."/>
            <person name="Lin Y.C."/>
            <person name="Xu Q."/>
            <person name="Chen L.J."/>
            <person name="Yoshida K."/>
            <person name="Fujiwara S."/>
            <person name="Wang Z.W."/>
            <person name="Zhang Y.Q."/>
            <person name="Mitsuda N."/>
            <person name="Wang M."/>
            <person name="Liu G.H."/>
            <person name="Pecoraro L."/>
            <person name="Huang H.X."/>
            <person name="Xiao X.J."/>
            <person name="Lin M."/>
            <person name="Wu X.Y."/>
            <person name="Wu W.L."/>
            <person name="Chen Y.Y."/>
            <person name="Chang S.B."/>
            <person name="Sakamoto S."/>
            <person name="Ohme-Takagi M."/>
            <person name="Yagi M."/>
            <person name="Zeng S.J."/>
            <person name="Shen C.Y."/>
            <person name="Yeh C.M."/>
            <person name="Luo Y.B."/>
            <person name="Tsai W.C."/>
            <person name="Van de Peer Y."/>
            <person name="Liu Z.J."/>
        </authorList>
    </citation>
    <scope>NUCLEOTIDE SEQUENCE [LARGE SCALE GENOMIC DNA]</scope>
    <source>
        <strain evidence="2">cv. Shenzhen</strain>
        <tissue evidence="1">Stem</tissue>
    </source>
</reference>
<protein>
    <submittedName>
        <fullName evidence="1">Uncharacterized protein</fullName>
    </submittedName>
</protein>
<name>A0A2I0A0B1_9ASPA</name>
<dbReference type="Proteomes" id="UP000236161">
    <property type="component" value="Unassembled WGS sequence"/>
</dbReference>
<evidence type="ECO:0000313" key="1">
    <source>
        <dbReference type="EMBL" id="PKA48972.1"/>
    </source>
</evidence>
<proteinExistence type="predicted"/>
<keyword evidence="2" id="KW-1185">Reference proteome</keyword>
<organism evidence="1 2">
    <name type="scientific">Apostasia shenzhenica</name>
    <dbReference type="NCBI Taxonomy" id="1088818"/>
    <lineage>
        <taxon>Eukaryota</taxon>
        <taxon>Viridiplantae</taxon>
        <taxon>Streptophyta</taxon>
        <taxon>Embryophyta</taxon>
        <taxon>Tracheophyta</taxon>
        <taxon>Spermatophyta</taxon>
        <taxon>Magnoliopsida</taxon>
        <taxon>Liliopsida</taxon>
        <taxon>Asparagales</taxon>
        <taxon>Orchidaceae</taxon>
        <taxon>Apostasioideae</taxon>
        <taxon>Apostasia</taxon>
    </lineage>
</organism>
<dbReference type="EMBL" id="KZ452042">
    <property type="protein sequence ID" value="PKA48972.1"/>
    <property type="molecule type" value="Genomic_DNA"/>
</dbReference>
<evidence type="ECO:0000313" key="2">
    <source>
        <dbReference type="Proteomes" id="UP000236161"/>
    </source>
</evidence>